<evidence type="ECO:0000313" key="3">
    <source>
        <dbReference type="Proteomes" id="UP000199013"/>
    </source>
</evidence>
<evidence type="ECO:0000256" key="1">
    <source>
        <dbReference type="SAM" id="MobiDB-lite"/>
    </source>
</evidence>
<dbReference type="AlphaFoldDB" id="A0A1C3P9Q2"/>
<feature type="region of interest" description="Disordered" evidence="1">
    <location>
        <begin position="59"/>
        <end position="104"/>
    </location>
</feature>
<protein>
    <submittedName>
        <fullName evidence="2">Uncharacterized protein</fullName>
    </submittedName>
</protein>
<dbReference type="EMBL" id="FLUV01002095">
    <property type="protein sequence ID" value="SBW26565.1"/>
    <property type="molecule type" value="Genomic_DNA"/>
</dbReference>
<dbReference type="Proteomes" id="UP000199013">
    <property type="component" value="Unassembled WGS sequence"/>
</dbReference>
<keyword evidence="3" id="KW-1185">Reference proteome</keyword>
<accession>A0A1C3P9Q2</accession>
<gene>
    <name evidence="2" type="ORF">FDG2_4969</name>
</gene>
<proteinExistence type="predicted"/>
<evidence type="ECO:0000313" key="2">
    <source>
        <dbReference type="EMBL" id="SBW26565.1"/>
    </source>
</evidence>
<organism evidence="2 3">
    <name type="scientific">Candidatus Protofrankia californiensis</name>
    <dbReference type="NCBI Taxonomy" id="1839754"/>
    <lineage>
        <taxon>Bacteria</taxon>
        <taxon>Bacillati</taxon>
        <taxon>Actinomycetota</taxon>
        <taxon>Actinomycetes</taxon>
        <taxon>Frankiales</taxon>
        <taxon>Frankiaceae</taxon>
        <taxon>Protofrankia</taxon>
    </lineage>
</organism>
<feature type="compositionally biased region" description="Low complexity" evidence="1">
    <location>
        <begin position="66"/>
        <end position="83"/>
    </location>
</feature>
<reference evidence="3" key="1">
    <citation type="submission" date="2016-02" db="EMBL/GenBank/DDBJ databases">
        <authorList>
            <person name="Wibberg D."/>
        </authorList>
    </citation>
    <scope>NUCLEOTIDE SEQUENCE [LARGE SCALE GENOMIC DNA]</scope>
</reference>
<name>A0A1C3P9Q2_9ACTN</name>
<sequence length="276" mass="29930">MRTVGRRCRRFSYRRTRAREALSVPRFVVRLPALLPRHALAGFLTLSLLATGCLDDMGGSGGSRPSGGPTRQNGQIQQNGQNGQDRKSKGPVCPTPGPLTKSQLPRFPSADAVSVINQNPCVSIAGLADQMIGFIPRGRAGEFAQFRGGLEQFIKRVNAANDVVDCAYETDHLAIEVYQHDDWHWSLGMVAVVRGDLDALVDGAACWLLKRVPFPTGGFGFRGEKREPDPAFCADAVSRTSNGNRFTVMWIGSSDRMCRSLAYLVNPAHPTSSSAG</sequence>